<dbReference type="PANTHER" id="PTHR19443">
    <property type="entry name" value="HEXOKINASE"/>
    <property type="match status" value="1"/>
</dbReference>
<gene>
    <name evidence="16" type="ORF">HPP92_006441</name>
</gene>
<dbReference type="OrthoDB" id="419537at2759"/>
<keyword evidence="4 12" id="KW-0808">Transferase</keyword>
<dbReference type="Gene3D" id="3.40.367.20">
    <property type="match status" value="1"/>
</dbReference>
<dbReference type="SUPFAM" id="SSF53067">
    <property type="entry name" value="Actin-like ATPase domain"/>
    <property type="match status" value="2"/>
</dbReference>
<dbReference type="AlphaFoldDB" id="A0A835V9N2"/>
<accession>A0A835V9N2</accession>
<keyword evidence="5 12" id="KW-0547">Nucleotide-binding</keyword>
<evidence type="ECO:0000256" key="11">
    <source>
        <dbReference type="ARBA" id="ARBA00048160"/>
    </source>
</evidence>
<comment type="catalytic activity">
    <reaction evidence="10">
        <text>D-fructose + ATP = D-fructose 6-phosphate + ADP + H(+)</text>
        <dbReference type="Rhea" id="RHEA:16125"/>
        <dbReference type="ChEBI" id="CHEBI:15378"/>
        <dbReference type="ChEBI" id="CHEBI:30616"/>
        <dbReference type="ChEBI" id="CHEBI:37721"/>
        <dbReference type="ChEBI" id="CHEBI:61527"/>
        <dbReference type="ChEBI" id="CHEBI:456216"/>
        <dbReference type="EC" id="2.7.1.1"/>
    </reaction>
    <physiologicalReaction direction="left-to-right" evidence="10">
        <dbReference type="Rhea" id="RHEA:16126"/>
    </physiologicalReaction>
</comment>
<keyword evidence="6 12" id="KW-0418">Kinase</keyword>
<dbReference type="GO" id="GO:0005829">
    <property type="term" value="C:cytosol"/>
    <property type="evidence" value="ECO:0007669"/>
    <property type="project" value="TreeGrafter"/>
</dbReference>
<evidence type="ECO:0000256" key="3">
    <source>
        <dbReference type="ARBA" id="ARBA00009225"/>
    </source>
</evidence>
<dbReference type="GO" id="GO:0006096">
    <property type="term" value="P:glycolytic process"/>
    <property type="evidence" value="ECO:0007669"/>
    <property type="project" value="UniProtKB-UniPathway"/>
</dbReference>
<evidence type="ECO:0000256" key="5">
    <source>
        <dbReference type="ARBA" id="ARBA00022741"/>
    </source>
</evidence>
<feature type="domain" description="Hexokinase C-terminal" evidence="15">
    <location>
        <begin position="257"/>
        <end position="503"/>
    </location>
</feature>
<dbReference type="FunFam" id="3.40.367.20:FF:000003">
    <property type="entry name" value="Phosphotransferase"/>
    <property type="match status" value="1"/>
</dbReference>
<dbReference type="GO" id="GO:0004340">
    <property type="term" value="F:glucokinase activity"/>
    <property type="evidence" value="ECO:0007669"/>
    <property type="project" value="UniProtKB-ARBA"/>
</dbReference>
<dbReference type="GO" id="GO:0005524">
    <property type="term" value="F:ATP binding"/>
    <property type="evidence" value="ECO:0007669"/>
    <property type="project" value="UniProtKB-UniRule"/>
</dbReference>
<evidence type="ECO:0000256" key="7">
    <source>
        <dbReference type="ARBA" id="ARBA00022840"/>
    </source>
</evidence>
<evidence type="ECO:0000256" key="9">
    <source>
        <dbReference type="ARBA" id="ARBA00044613"/>
    </source>
</evidence>
<dbReference type="GO" id="GO:0005536">
    <property type="term" value="F:D-glucose binding"/>
    <property type="evidence" value="ECO:0007669"/>
    <property type="project" value="InterPro"/>
</dbReference>
<keyword evidence="8 12" id="KW-0324">Glycolysis</keyword>
<reference evidence="16 17" key="1">
    <citation type="journal article" date="2020" name="Nat. Food">
        <title>A phased Vanilla planifolia genome enables genetic improvement of flavour and production.</title>
        <authorList>
            <person name="Hasing T."/>
            <person name="Tang H."/>
            <person name="Brym M."/>
            <person name="Khazi F."/>
            <person name="Huang T."/>
            <person name="Chambers A.H."/>
        </authorList>
    </citation>
    <scope>NUCLEOTIDE SEQUENCE [LARGE SCALE GENOMIC DNA]</scope>
    <source>
        <tissue evidence="16">Leaf</tissue>
    </source>
</reference>
<dbReference type="Pfam" id="PF03727">
    <property type="entry name" value="Hexokinase_2"/>
    <property type="match status" value="1"/>
</dbReference>
<keyword evidence="13" id="KW-1133">Transmembrane helix</keyword>
<evidence type="ECO:0000256" key="6">
    <source>
        <dbReference type="ARBA" id="ARBA00022777"/>
    </source>
</evidence>
<comment type="caution">
    <text evidence="16">The sequence shown here is derived from an EMBL/GenBank/DDBJ whole genome shotgun (WGS) entry which is preliminary data.</text>
</comment>
<comment type="catalytic activity">
    <reaction evidence="9">
        <text>a D-hexose + ATP = a D-hexose 6-phosphate + ADP + H(+)</text>
        <dbReference type="Rhea" id="RHEA:22740"/>
        <dbReference type="ChEBI" id="CHEBI:4194"/>
        <dbReference type="ChEBI" id="CHEBI:15378"/>
        <dbReference type="ChEBI" id="CHEBI:30616"/>
        <dbReference type="ChEBI" id="CHEBI:229467"/>
        <dbReference type="ChEBI" id="CHEBI:456216"/>
        <dbReference type="EC" id="2.7.1.1"/>
    </reaction>
    <physiologicalReaction direction="left-to-right" evidence="9">
        <dbReference type="Rhea" id="RHEA:22741"/>
    </physiologicalReaction>
</comment>
<evidence type="ECO:0000313" key="17">
    <source>
        <dbReference type="Proteomes" id="UP000639772"/>
    </source>
</evidence>
<feature type="domain" description="Hexokinase N-terminal" evidence="14">
    <location>
        <begin position="51"/>
        <end position="250"/>
    </location>
</feature>
<dbReference type="InterPro" id="IPR022673">
    <property type="entry name" value="Hexokinase_C"/>
</dbReference>
<dbReference type="UniPathway" id="UPA00109">
    <property type="reaction ID" value="UER00180"/>
</dbReference>
<dbReference type="Gene3D" id="3.30.420.40">
    <property type="match status" value="1"/>
</dbReference>
<dbReference type="FunFam" id="3.30.420.40:FF:000034">
    <property type="entry name" value="Phosphotransferase"/>
    <property type="match status" value="1"/>
</dbReference>
<dbReference type="Pfam" id="PF00349">
    <property type="entry name" value="Hexokinase_1"/>
    <property type="match status" value="1"/>
</dbReference>
<dbReference type="CDD" id="cd24020">
    <property type="entry name" value="ASKHA_NBD_HK_plant"/>
    <property type="match status" value="1"/>
</dbReference>
<dbReference type="GO" id="GO:0009749">
    <property type="term" value="P:response to glucose"/>
    <property type="evidence" value="ECO:0007669"/>
    <property type="project" value="UniProtKB-ARBA"/>
</dbReference>
<dbReference type="InterPro" id="IPR001312">
    <property type="entry name" value="Hexokinase"/>
</dbReference>
<keyword evidence="13" id="KW-0472">Membrane</keyword>
<dbReference type="GO" id="GO:0001678">
    <property type="term" value="P:intracellular glucose homeostasis"/>
    <property type="evidence" value="ECO:0007669"/>
    <property type="project" value="InterPro"/>
</dbReference>
<comment type="pathway">
    <text evidence="1">Carbohydrate degradation; glycolysis; D-glyceraldehyde 3-phosphate and glycerone phosphate from D-glucose: step 1/4.</text>
</comment>
<evidence type="ECO:0000313" key="16">
    <source>
        <dbReference type="EMBL" id="KAG0489578.1"/>
    </source>
</evidence>
<feature type="transmembrane region" description="Helical" evidence="13">
    <location>
        <begin position="14"/>
        <end position="34"/>
    </location>
</feature>
<evidence type="ECO:0000259" key="14">
    <source>
        <dbReference type="Pfam" id="PF00349"/>
    </source>
</evidence>
<keyword evidence="7 12" id="KW-0067">ATP-binding</keyword>
<evidence type="ECO:0000259" key="15">
    <source>
        <dbReference type="Pfam" id="PF03727"/>
    </source>
</evidence>
<evidence type="ECO:0000256" key="2">
    <source>
        <dbReference type="ARBA" id="ARBA00005028"/>
    </source>
</evidence>
<proteinExistence type="inferred from homology"/>
<evidence type="ECO:0000256" key="1">
    <source>
        <dbReference type="ARBA" id="ARBA00004888"/>
    </source>
</evidence>
<keyword evidence="13" id="KW-0812">Transmembrane</keyword>
<dbReference type="GO" id="GO:0019318">
    <property type="term" value="P:hexose metabolic process"/>
    <property type="evidence" value="ECO:0007669"/>
    <property type="project" value="UniProtKB-UniPathway"/>
</dbReference>
<evidence type="ECO:0000256" key="12">
    <source>
        <dbReference type="RuleBase" id="RU362007"/>
    </source>
</evidence>
<comment type="catalytic activity">
    <reaction evidence="11">
        <text>D-glucose + ATP = D-glucose 6-phosphate + ADP + H(+)</text>
        <dbReference type="Rhea" id="RHEA:17825"/>
        <dbReference type="ChEBI" id="CHEBI:4167"/>
        <dbReference type="ChEBI" id="CHEBI:15378"/>
        <dbReference type="ChEBI" id="CHEBI:30616"/>
        <dbReference type="ChEBI" id="CHEBI:61548"/>
        <dbReference type="ChEBI" id="CHEBI:456216"/>
        <dbReference type="EC" id="2.7.1.1"/>
    </reaction>
    <physiologicalReaction direction="left-to-right" evidence="11">
        <dbReference type="Rhea" id="RHEA:17826"/>
    </physiologicalReaction>
</comment>
<dbReference type="InterPro" id="IPR022672">
    <property type="entry name" value="Hexokinase_N"/>
</dbReference>
<evidence type="ECO:0000256" key="13">
    <source>
        <dbReference type="SAM" id="Phobius"/>
    </source>
</evidence>
<dbReference type="PRINTS" id="PR00475">
    <property type="entry name" value="HEXOKINASE"/>
</dbReference>
<name>A0A835V9N2_VANPL</name>
<comment type="similarity">
    <text evidence="3 12">Belongs to the hexokinase family.</text>
</comment>
<dbReference type="Proteomes" id="UP000639772">
    <property type="component" value="Chromosome 3"/>
</dbReference>
<sequence length="511" mass="56263">MGIEDGGRGLIGRVGFGVAVGCAVMSCAIAALLVGRRVRSRRRWVRTVELLREFEDGCSTSVGRLRQVVDAMAVEMHAGLASDGGSKLKMLLTFVDGLPDGKEMGTYYALDLGGTNFRVLRVLLGGRDSMILRHQVESQAIPQHLMMGTTEDLFDFIAMTLKDFVDRVDEDFEHKPDKRREFGFTFSFPVRQITISSGILIRWTKGFAIEDTIGKDVVECLEEAMVRRGLNMHVAALVNDTVGLLALGHYFDEDTVAAVVIGTGTNACYIERTEAIIKSQGLITNSNSMVVNIEWGNFWSSHLPRTSYDIALDDDSPNRNDQGFEKMISGMYLGDITRRVLYRIAQEWDVFGDVASHLDVPFILSTPMMAAMHEDDSPDLREVARILRENLNMPIVPMRARRIVVAVCDIVTRRAARMAAAGIVGILKKIGRDGSDGVATGRTKAKPKRTVIAMEGGLYASYELFREYLKDAVVEILGEELARNVVLRTFEDGSGIGAALVSAAAARSLNQ</sequence>
<dbReference type="PROSITE" id="PS51748">
    <property type="entry name" value="HEXOKINASE_2"/>
    <property type="match status" value="1"/>
</dbReference>
<dbReference type="PANTHER" id="PTHR19443:SF6">
    <property type="entry name" value="HEXOKINASE-4"/>
    <property type="match status" value="1"/>
</dbReference>
<dbReference type="EMBL" id="JADCNM010000003">
    <property type="protein sequence ID" value="KAG0489578.1"/>
    <property type="molecule type" value="Genomic_DNA"/>
</dbReference>
<dbReference type="UniPathway" id="UPA00242"/>
<evidence type="ECO:0000256" key="4">
    <source>
        <dbReference type="ARBA" id="ARBA00022679"/>
    </source>
</evidence>
<dbReference type="GO" id="GO:0005739">
    <property type="term" value="C:mitochondrion"/>
    <property type="evidence" value="ECO:0007669"/>
    <property type="project" value="TreeGrafter"/>
</dbReference>
<comment type="pathway">
    <text evidence="2">Carbohydrate metabolism; hexose metabolism.</text>
</comment>
<dbReference type="EC" id="2.7.1.-" evidence="12"/>
<evidence type="ECO:0000256" key="8">
    <source>
        <dbReference type="ARBA" id="ARBA00023152"/>
    </source>
</evidence>
<organism evidence="16 17">
    <name type="scientific">Vanilla planifolia</name>
    <name type="common">Vanilla</name>
    <dbReference type="NCBI Taxonomy" id="51239"/>
    <lineage>
        <taxon>Eukaryota</taxon>
        <taxon>Viridiplantae</taxon>
        <taxon>Streptophyta</taxon>
        <taxon>Embryophyta</taxon>
        <taxon>Tracheophyta</taxon>
        <taxon>Spermatophyta</taxon>
        <taxon>Magnoliopsida</taxon>
        <taxon>Liliopsida</taxon>
        <taxon>Asparagales</taxon>
        <taxon>Orchidaceae</taxon>
        <taxon>Vanilloideae</taxon>
        <taxon>Vanilleae</taxon>
        <taxon>Vanilla</taxon>
    </lineage>
</organism>
<protein>
    <recommendedName>
        <fullName evidence="12">Phosphotransferase</fullName>
        <ecNumber evidence="12">2.7.1.-</ecNumber>
    </recommendedName>
</protein>
<evidence type="ECO:0000256" key="10">
    <source>
        <dbReference type="ARBA" id="ARBA00047905"/>
    </source>
</evidence>
<dbReference type="InterPro" id="IPR043129">
    <property type="entry name" value="ATPase_NBD"/>
</dbReference>